<dbReference type="NCBIfam" id="TIGR00135">
    <property type="entry name" value="gatC"/>
    <property type="match status" value="1"/>
</dbReference>
<dbReference type="GO" id="GO:0050567">
    <property type="term" value="F:glutaminyl-tRNA synthase (glutamine-hydrolyzing) activity"/>
    <property type="evidence" value="ECO:0007669"/>
    <property type="project" value="UniProtKB-UniRule"/>
</dbReference>
<evidence type="ECO:0000313" key="2">
    <source>
        <dbReference type="EMBL" id="ADE38854.1"/>
    </source>
</evidence>
<sequence>MIFRLLNLPTNSKKHSDMSVDKSTVAKIARLARIHVDEARQEAIADELNGILAWIAELDEVNTDNVEPLASVTGHSLPMREDVVTDGGYVDDVLANAPESASGFFVVPKVVE</sequence>
<dbReference type="InterPro" id="IPR036113">
    <property type="entry name" value="Asp/Glu-ADT_sf_sub_c"/>
</dbReference>
<dbReference type="GO" id="GO:0070681">
    <property type="term" value="P:glutaminyl-tRNAGln biosynthesis via transamidation"/>
    <property type="evidence" value="ECO:0007669"/>
    <property type="project" value="TreeGrafter"/>
</dbReference>
<dbReference type="EMBL" id="CP001751">
    <property type="protein sequence ID" value="ADE38854.1"/>
    <property type="molecule type" value="Genomic_DNA"/>
</dbReference>
<comment type="subunit">
    <text evidence="1">Heterotrimer of A, B and C subunits.</text>
</comment>
<dbReference type="KEGG" id="apb:SAR116_0611"/>
<name>D5BRF7_PUNMI</name>
<proteinExistence type="inferred from homology"/>
<comment type="catalytic activity">
    <reaction evidence="1">
        <text>L-aspartyl-tRNA(Asn) + L-glutamine + ATP + H2O = L-asparaginyl-tRNA(Asn) + L-glutamate + ADP + phosphate + 2 H(+)</text>
        <dbReference type="Rhea" id="RHEA:14513"/>
        <dbReference type="Rhea" id="RHEA-COMP:9674"/>
        <dbReference type="Rhea" id="RHEA-COMP:9677"/>
        <dbReference type="ChEBI" id="CHEBI:15377"/>
        <dbReference type="ChEBI" id="CHEBI:15378"/>
        <dbReference type="ChEBI" id="CHEBI:29985"/>
        <dbReference type="ChEBI" id="CHEBI:30616"/>
        <dbReference type="ChEBI" id="CHEBI:43474"/>
        <dbReference type="ChEBI" id="CHEBI:58359"/>
        <dbReference type="ChEBI" id="CHEBI:78515"/>
        <dbReference type="ChEBI" id="CHEBI:78516"/>
        <dbReference type="ChEBI" id="CHEBI:456216"/>
    </reaction>
</comment>
<dbReference type="AlphaFoldDB" id="D5BRF7"/>
<evidence type="ECO:0000256" key="1">
    <source>
        <dbReference type="HAMAP-Rule" id="MF_00122"/>
    </source>
</evidence>
<dbReference type="GO" id="GO:0006450">
    <property type="term" value="P:regulation of translational fidelity"/>
    <property type="evidence" value="ECO:0007669"/>
    <property type="project" value="InterPro"/>
</dbReference>
<keyword evidence="1" id="KW-0547">Nucleotide-binding</keyword>
<dbReference type="eggNOG" id="COG0721">
    <property type="taxonomic scope" value="Bacteria"/>
</dbReference>
<protein>
    <recommendedName>
        <fullName evidence="1">Aspartyl/glutamyl-tRNA(Asn/Gln) amidotransferase subunit C</fullName>
        <shortName evidence="1">Asp/Glu-ADT subunit C</shortName>
        <ecNumber evidence="1">6.3.5.-</ecNumber>
    </recommendedName>
</protein>
<organism evidence="2 3">
    <name type="scientific">Puniceispirillum marinum (strain IMCC1322)</name>
    <dbReference type="NCBI Taxonomy" id="488538"/>
    <lineage>
        <taxon>Bacteria</taxon>
        <taxon>Pseudomonadati</taxon>
        <taxon>Pseudomonadota</taxon>
        <taxon>Alphaproteobacteria</taxon>
        <taxon>Candidatus Puniceispirillales</taxon>
        <taxon>Candidatus Puniceispirillaceae</taxon>
        <taxon>Candidatus Puniceispirillum</taxon>
    </lineage>
</organism>
<dbReference type="PANTHER" id="PTHR15004">
    <property type="entry name" value="GLUTAMYL-TRNA(GLN) AMIDOTRANSFERASE SUBUNIT C, MITOCHONDRIAL"/>
    <property type="match status" value="1"/>
</dbReference>
<keyword evidence="2" id="KW-0808">Transferase</keyword>
<dbReference type="Pfam" id="PF02686">
    <property type="entry name" value="GatC"/>
    <property type="match status" value="1"/>
</dbReference>
<dbReference type="GO" id="GO:0006412">
    <property type="term" value="P:translation"/>
    <property type="evidence" value="ECO:0007669"/>
    <property type="project" value="UniProtKB-UniRule"/>
</dbReference>
<keyword evidence="3" id="KW-1185">Reference proteome</keyword>
<keyword evidence="1" id="KW-0067">ATP-binding</keyword>
<reference evidence="2 3" key="1">
    <citation type="journal article" date="2010" name="J. Bacteriol.">
        <title>Complete genome sequence of "Candidatus Puniceispirillum marinum" IMCC1322, a representative of the SAR116 clade in the Alphaproteobacteria.</title>
        <authorList>
            <person name="Oh H.M."/>
            <person name="Kwon K.K."/>
            <person name="Kang I."/>
            <person name="Kang S.G."/>
            <person name="Lee J.H."/>
            <person name="Kim S.J."/>
            <person name="Cho J.C."/>
        </authorList>
    </citation>
    <scope>NUCLEOTIDE SEQUENCE [LARGE SCALE GENOMIC DNA]</scope>
    <source>
        <strain evidence="2 3">IMCC1322</strain>
    </source>
</reference>
<gene>
    <name evidence="1" type="primary">gatC</name>
    <name evidence="2" type="ordered locus">SAR116_0611</name>
</gene>
<comment type="function">
    <text evidence="1">Allows the formation of correctly charged Asn-tRNA(Asn) or Gln-tRNA(Gln) through the transamidation of misacylated Asp-tRNA(Asn) or Glu-tRNA(Gln) in organisms which lack either or both of asparaginyl-tRNA or glutaminyl-tRNA synthetases. The reaction takes place in the presence of glutamine and ATP through an activated phospho-Asp-tRNA(Asn) or phospho-Glu-tRNA(Gln).</text>
</comment>
<dbReference type="Gene3D" id="1.10.20.60">
    <property type="entry name" value="Glu-tRNAGln amidotransferase C subunit, N-terminal domain"/>
    <property type="match status" value="1"/>
</dbReference>
<dbReference type="EC" id="6.3.5.-" evidence="1"/>
<evidence type="ECO:0000313" key="3">
    <source>
        <dbReference type="Proteomes" id="UP000007460"/>
    </source>
</evidence>
<dbReference type="PANTHER" id="PTHR15004:SF0">
    <property type="entry name" value="GLUTAMYL-TRNA(GLN) AMIDOTRANSFERASE SUBUNIT C, MITOCHONDRIAL"/>
    <property type="match status" value="1"/>
</dbReference>
<dbReference type="GO" id="GO:0016740">
    <property type="term" value="F:transferase activity"/>
    <property type="evidence" value="ECO:0007669"/>
    <property type="project" value="UniProtKB-KW"/>
</dbReference>
<comment type="catalytic activity">
    <reaction evidence="1">
        <text>L-glutamyl-tRNA(Gln) + L-glutamine + ATP + H2O = L-glutaminyl-tRNA(Gln) + L-glutamate + ADP + phosphate + H(+)</text>
        <dbReference type="Rhea" id="RHEA:17521"/>
        <dbReference type="Rhea" id="RHEA-COMP:9681"/>
        <dbReference type="Rhea" id="RHEA-COMP:9684"/>
        <dbReference type="ChEBI" id="CHEBI:15377"/>
        <dbReference type="ChEBI" id="CHEBI:15378"/>
        <dbReference type="ChEBI" id="CHEBI:29985"/>
        <dbReference type="ChEBI" id="CHEBI:30616"/>
        <dbReference type="ChEBI" id="CHEBI:43474"/>
        <dbReference type="ChEBI" id="CHEBI:58359"/>
        <dbReference type="ChEBI" id="CHEBI:78520"/>
        <dbReference type="ChEBI" id="CHEBI:78521"/>
        <dbReference type="ChEBI" id="CHEBI:456216"/>
    </reaction>
</comment>
<dbReference type="SUPFAM" id="SSF141000">
    <property type="entry name" value="Glu-tRNAGln amidotransferase C subunit"/>
    <property type="match status" value="1"/>
</dbReference>
<keyword evidence="1" id="KW-0648">Protein biosynthesis</keyword>
<accession>D5BRF7</accession>
<dbReference type="STRING" id="488538.SAR116_0611"/>
<dbReference type="GO" id="GO:0050566">
    <property type="term" value="F:asparaginyl-tRNA synthase (glutamine-hydrolyzing) activity"/>
    <property type="evidence" value="ECO:0007669"/>
    <property type="project" value="RHEA"/>
</dbReference>
<comment type="similarity">
    <text evidence="1">Belongs to the GatC family.</text>
</comment>
<dbReference type="HOGENOM" id="CLU_105899_2_0_5"/>
<dbReference type="HAMAP" id="MF_00122">
    <property type="entry name" value="GatC"/>
    <property type="match status" value="1"/>
</dbReference>
<keyword evidence="1 2" id="KW-0436">Ligase</keyword>
<dbReference type="Proteomes" id="UP000007460">
    <property type="component" value="Chromosome"/>
</dbReference>
<dbReference type="GO" id="GO:0005524">
    <property type="term" value="F:ATP binding"/>
    <property type="evidence" value="ECO:0007669"/>
    <property type="project" value="UniProtKB-KW"/>
</dbReference>
<dbReference type="InterPro" id="IPR003837">
    <property type="entry name" value="GatC"/>
</dbReference>